<feature type="transmembrane region" description="Helical" evidence="1">
    <location>
        <begin position="189"/>
        <end position="222"/>
    </location>
</feature>
<dbReference type="InterPro" id="IPR052710">
    <property type="entry name" value="CAAX_protease"/>
</dbReference>
<feature type="transmembrane region" description="Helical" evidence="1">
    <location>
        <begin position="40"/>
        <end position="62"/>
    </location>
</feature>
<feature type="transmembrane region" description="Helical" evidence="1">
    <location>
        <begin position="242"/>
        <end position="263"/>
    </location>
</feature>
<proteinExistence type="predicted"/>
<dbReference type="GO" id="GO:0080120">
    <property type="term" value="P:CAAX-box protein maturation"/>
    <property type="evidence" value="ECO:0007669"/>
    <property type="project" value="UniProtKB-ARBA"/>
</dbReference>
<evidence type="ECO:0000256" key="1">
    <source>
        <dbReference type="SAM" id="Phobius"/>
    </source>
</evidence>
<keyword evidence="1" id="KW-0812">Transmembrane</keyword>
<feature type="transmembrane region" description="Helical" evidence="1">
    <location>
        <begin position="160"/>
        <end position="177"/>
    </location>
</feature>
<feature type="transmembrane region" description="Helical" evidence="1">
    <location>
        <begin position="83"/>
        <end position="101"/>
    </location>
</feature>
<comment type="caution">
    <text evidence="3">The sequence shown here is derived from an EMBL/GenBank/DDBJ whole genome shotgun (WGS) entry which is preliminary data.</text>
</comment>
<dbReference type="OrthoDB" id="271604at2759"/>
<dbReference type="GO" id="GO:0004175">
    <property type="term" value="F:endopeptidase activity"/>
    <property type="evidence" value="ECO:0007669"/>
    <property type="project" value="UniProtKB-ARBA"/>
</dbReference>
<dbReference type="InterPro" id="IPR003675">
    <property type="entry name" value="Rce1/LyrA-like_dom"/>
</dbReference>
<gene>
    <name evidence="3" type="ORF">PHMEG_0005763</name>
</gene>
<feature type="domain" description="CAAX prenyl protease 2/Lysostaphin resistance protein A-like" evidence="2">
    <location>
        <begin position="125"/>
        <end position="226"/>
    </location>
</feature>
<name>A0A225WQQ3_9STRA</name>
<keyword evidence="1" id="KW-1133">Transmembrane helix</keyword>
<reference evidence="4" key="1">
    <citation type="submission" date="2017-03" db="EMBL/GenBank/DDBJ databases">
        <title>Phytopthora megakarya and P. palmivora, two closely related causual agents of cacao black pod achieved similar genome size and gene model numbers by different mechanisms.</title>
        <authorList>
            <person name="Ali S."/>
            <person name="Shao J."/>
            <person name="Larry D.J."/>
            <person name="Kronmiller B."/>
            <person name="Shen D."/>
            <person name="Strem M.D."/>
            <person name="Melnick R.L."/>
            <person name="Guiltinan M.J."/>
            <person name="Tyler B.M."/>
            <person name="Meinhardt L.W."/>
            <person name="Bailey B.A."/>
        </authorList>
    </citation>
    <scope>NUCLEOTIDE SEQUENCE [LARGE SCALE GENOMIC DNA]</scope>
    <source>
        <strain evidence="4">zdho120</strain>
    </source>
</reference>
<dbReference type="Pfam" id="PF02517">
    <property type="entry name" value="Rce1-like"/>
    <property type="match status" value="1"/>
</dbReference>
<dbReference type="AlphaFoldDB" id="A0A225WQQ3"/>
<dbReference type="PANTHER" id="PTHR36435:SF1">
    <property type="entry name" value="CAAX AMINO TERMINAL PROTEASE FAMILY PROTEIN"/>
    <property type="match status" value="1"/>
</dbReference>
<keyword evidence="4" id="KW-1185">Reference proteome</keyword>
<dbReference type="PANTHER" id="PTHR36435">
    <property type="entry name" value="SLR1288 PROTEIN"/>
    <property type="match status" value="1"/>
</dbReference>
<organism evidence="3 4">
    <name type="scientific">Phytophthora megakarya</name>
    <dbReference type="NCBI Taxonomy" id="4795"/>
    <lineage>
        <taxon>Eukaryota</taxon>
        <taxon>Sar</taxon>
        <taxon>Stramenopiles</taxon>
        <taxon>Oomycota</taxon>
        <taxon>Peronosporomycetes</taxon>
        <taxon>Peronosporales</taxon>
        <taxon>Peronosporaceae</taxon>
        <taxon>Phytophthora</taxon>
    </lineage>
</organism>
<evidence type="ECO:0000313" key="3">
    <source>
        <dbReference type="EMBL" id="OWZ19914.1"/>
    </source>
</evidence>
<dbReference type="Proteomes" id="UP000198211">
    <property type="component" value="Unassembled WGS sequence"/>
</dbReference>
<evidence type="ECO:0000259" key="2">
    <source>
        <dbReference type="Pfam" id="PF02517"/>
    </source>
</evidence>
<dbReference type="EMBL" id="NBNE01000385">
    <property type="protein sequence ID" value="OWZ19914.1"/>
    <property type="molecule type" value="Genomic_DNA"/>
</dbReference>
<keyword evidence="1" id="KW-0472">Membrane</keyword>
<protein>
    <submittedName>
        <fullName evidence="3">Peptidase</fullName>
    </submittedName>
</protein>
<accession>A0A225WQQ3</accession>
<sequence>MELALVSGCAFLLLLTSSFIGTLARSLLNALLADRDLPEIVSRLCEAVAFCWGLVALISWFLQQPKLKLLQQLTGIRWISVKTCVVSVLLHVVVVLLILMAEGHVLLSWSNVETAVYRSDGSIAVADMMMDLLLAPMREELFFRGVLVLVGMNRLQSVKWSALISSILFAAIHLVNARHLGTQYSMNYVAFQVFWALLVGLFLALEFAISGSLVECFMLHFINNVFALGVSKTDAMDFTQPVVYMSVLLTTTIYAAAIARQVLHLLGRNITVKTNKKV</sequence>
<evidence type="ECO:0000313" key="4">
    <source>
        <dbReference type="Proteomes" id="UP000198211"/>
    </source>
</evidence>